<name>A0ABN9P512_9MYCO</name>
<dbReference type="RefSeq" id="WP_316510417.1">
    <property type="nucleotide sequence ID" value="NZ_OY726395.1"/>
</dbReference>
<evidence type="ECO:0000313" key="4">
    <source>
        <dbReference type="Proteomes" id="UP001190466"/>
    </source>
</evidence>
<gene>
    <name evidence="3" type="ORF">MU0050_003034</name>
</gene>
<dbReference type="NCBIfam" id="NF043047">
    <property type="entry name" value="EstaseRv3036c"/>
    <property type="match status" value="1"/>
</dbReference>
<feature type="signal peptide" evidence="1">
    <location>
        <begin position="1"/>
        <end position="26"/>
    </location>
</feature>
<sequence length="230" mass="24728">MRNRSVATAAAVLTLGALLSAGSAAAAAPTCADLDATQVEQVCQILRSDPGYRVDLSFPATYPDAEALHDYVRQTRDGFLNVAQTPDARSRPYALEMRAREYGAAVGPRDTRSVVLETYEDVGGPRAATFYKTFTWDNGLREPVTIDTLFRPDVEPFPVLRALVQGEVSKQFGAAEPIPAGAGLDPRAYQNFALTDDALIFFFDRGALLAETAGVFEVSLPRTAVGPLLA</sequence>
<evidence type="ECO:0000259" key="2">
    <source>
        <dbReference type="Pfam" id="PF11738"/>
    </source>
</evidence>
<dbReference type="Gene3D" id="3.90.640.20">
    <property type="entry name" value="Heat-shock cognate protein, ATPase"/>
    <property type="match status" value="1"/>
</dbReference>
<protein>
    <submittedName>
        <fullName evidence="3">RsiV family protein</fullName>
    </submittedName>
</protein>
<dbReference type="InterPro" id="IPR037126">
    <property type="entry name" value="PdaC/RsiV-like_sf"/>
</dbReference>
<dbReference type="InterPro" id="IPR053421">
    <property type="entry name" value="Esterase_Immunogenic_RsiV"/>
</dbReference>
<keyword evidence="4" id="KW-1185">Reference proteome</keyword>
<dbReference type="InterPro" id="IPR021729">
    <property type="entry name" value="DUF3298"/>
</dbReference>
<dbReference type="EMBL" id="OY726395">
    <property type="protein sequence ID" value="CAJ1584170.1"/>
    <property type="molecule type" value="Genomic_DNA"/>
</dbReference>
<evidence type="ECO:0000256" key="1">
    <source>
        <dbReference type="SAM" id="SignalP"/>
    </source>
</evidence>
<feature type="chain" id="PRO_5046655593" evidence="1">
    <location>
        <begin position="27"/>
        <end position="230"/>
    </location>
</feature>
<evidence type="ECO:0000313" key="3">
    <source>
        <dbReference type="EMBL" id="CAJ1584170.1"/>
    </source>
</evidence>
<organism evidence="3 4">
    <name type="scientific">[Mycobacterium] wendilense</name>
    <dbReference type="NCBI Taxonomy" id="3064284"/>
    <lineage>
        <taxon>Bacteria</taxon>
        <taxon>Bacillati</taxon>
        <taxon>Actinomycetota</taxon>
        <taxon>Actinomycetes</taxon>
        <taxon>Mycobacteriales</taxon>
        <taxon>Mycobacteriaceae</taxon>
        <taxon>Mycolicibacter</taxon>
    </lineage>
</organism>
<feature type="domain" description="DUF3298" evidence="2">
    <location>
        <begin position="148"/>
        <end position="222"/>
    </location>
</feature>
<dbReference type="Gene3D" id="3.30.565.40">
    <property type="entry name" value="Fervidobacterium nodosum Rt17-B1 like"/>
    <property type="match status" value="1"/>
</dbReference>
<dbReference type="Pfam" id="PF11738">
    <property type="entry name" value="DUF3298"/>
    <property type="match status" value="1"/>
</dbReference>
<reference evidence="3 4" key="1">
    <citation type="submission" date="2023-08" db="EMBL/GenBank/DDBJ databases">
        <authorList>
            <person name="Folkvardsen B D."/>
            <person name="Norman A."/>
        </authorList>
    </citation>
    <scope>NUCLEOTIDE SEQUENCE [LARGE SCALE GENOMIC DNA]</scope>
    <source>
        <strain evidence="3 4">Mu0050</strain>
    </source>
</reference>
<accession>A0ABN9P512</accession>
<dbReference type="Proteomes" id="UP001190466">
    <property type="component" value="Chromosome"/>
</dbReference>
<keyword evidence="1" id="KW-0732">Signal</keyword>
<proteinExistence type="predicted"/>